<evidence type="ECO:0000256" key="4">
    <source>
        <dbReference type="ARBA" id="ARBA00022989"/>
    </source>
</evidence>
<dbReference type="Gene3D" id="2.10.50.10">
    <property type="entry name" value="Tumor Necrosis Factor Receptor, subunit A, domain 2"/>
    <property type="match status" value="1"/>
</dbReference>
<keyword evidence="7 11" id="KW-0675">Receptor</keyword>
<feature type="compositionally biased region" description="Basic and acidic residues" evidence="9">
    <location>
        <begin position="213"/>
        <end position="226"/>
    </location>
</feature>
<dbReference type="AlphaFoldDB" id="A0A6S7KEE4"/>
<keyword evidence="2 10" id="KW-0812">Transmembrane</keyword>
<dbReference type="SUPFAM" id="SSF47986">
    <property type="entry name" value="DEATH domain"/>
    <property type="match status" value="1"/>
</dbReference>
<dbReference type="InterPro" id="IPR011029">
    <property type="entry name" value="DEATH-like_dom_sf"/>
</dbReference>
<dbReference type="GO" id="GO:0007165">
    <property type="term" value="P:signal transduction"/>
    <property type="evidence" value="ECO:0007669"/>
    <property type="project" value="InterPro"/>
</dbReference>
<dbReference type="GO" id="GO:0046330">
    <property type="term" value="P:positive regulation of JNK cascade"/>
    <property type="evidence" value="ECO:0007669"/>
    <property type="project" value="InterPro"/>
</dbReference>
<gene>
    <name evidence="11" type="ORF">PACLA_8A021263</name>
</gene>
<keyword evidence="5 10" id="KW-0472">Membrane</keyword>
<dbReference type="GO" id="GO:0038023">
    <property type="term" value="F:signaling receptor activity"/>
    <property type="evidence" value="ECO:0007669"/>
    <property type="project" value="InterPro"/>
</dbReference>
<comment type="subcellular location">
    <subcellularLocation>
        <location evidence="1">Membrane</location>
        <topology evidence="1">Single-pass membrane protein</topology>
    </subcellularLocation>
</comment>
<dbReference type="InterPro" id="IPR047526">
    <property type="entry name" value="TNR19/27/EDAR"/>
</dbReference>
<dbReference type="PROSITE" id="PS50017">
    <property type="entry name" value="DEATH_DOMAIN"/>
    <property type="match status" value="1"/>
</dbReference>
<dbReference type="GO" id="GO:0005886">
    <property type="term" value="C:plasma membrane"/>
    <property type="evidence" value="ECO:0007669"/>
    <property type="project" value="TreeGrafter"/>
</dbReference>
<keyword evidence="6" id="KW-1015">Disulfide bond</keyword>
<evidence type="ECO:0000256" key="9">
    <source>
        <dbReference type="SAM" id="MobiDB-lite"/>
    </source>
</evidence>
<dbReference type="Gene3D" id="1.10.533.10">
    <property type="entry name" value="Death Domain, Fas"/>
    <property type="match status" value="1"/>
</dbReference>
<dbReference type="EMBL" id="CACRXK020026787">
    <property type="protein sequence ID" value="CAB4040430.1"/>
    <property type="molecule type" value="Genomic_DNA"/>
</dbReference>
<keyword evidence="3" id="KW-0677">Repeat</keyword>
<feature type="region of interest" description="Disordered" evidence="9">
    <location>
        <begin position="196"/>
        <end position="256"/>
    </location>
</feature>
<evidence type="ECO:0000313" key="11">
    <source>
        <dbReference type="EMBL" id="CAB4040430.1"/>
    </source>
</evidence>
<proteinExistence type="predicted"/>
<dbReference type="OrthoDB" id="5985733at2759"/>
<evidence type="ECO:0000313" key="12">
    <source>
        <dbReference type="Proteomes" id="UP001152795"/>
    </source>
</evidence>
<evidence type="ECO:0000256" key="6">
    <source>
        <dbReference type="ARBA" id="ARBA00023157"/>
    </source>
</evidence>
<evidence type="ECO:0000256" key="5">
    <source>
        <dbReference type="ARBA" id="ARBA00023136"/>
    </source>
</evidence>
<evidence type="ECO:0000256" key="10">
    <source>
        <dbReference type="SAM" id="Phobius"/>
    </source>
</evidence>
<feature type="transmembrane region" description="Helical" evidence="10">
    <location>
        <begin position="163"/>
        <end position="188"/>
    </location>
</feature>
<organism evidence="11 12">
    <name type="scientific">Paramuricea clavata</name>
    <name type="common">Red gorgonian</name>
    <name type="synonym">Violescent sea-whip</name>
    <dbReference type="NCBI Taxonomy" id="317549"/>
    <lineage>
        <taxon>Eukaryota</taxon>
        <taxon>Metazoa</taxon>
        <taxon>Cnidaria</taxon>
        <taxon>Anthozoa</taxon>
        <taxon>Octocorallia</taxon>
        <taxon>Malacalcyonacea</taxon>
        <taxon>Plexauridae</taxon>
        <taxon>Paramuricea</taxon>
    </lineage>
</organism>
<evidence type="ECO:0000256" key="8">
    <source>
        <dbReference type="ARBA" id="ARBA00023180"/>
    </source>
</evidence>
<dbReference type="InterPro" id="IPR000488">
    <property type="entry name" value="Death_dom"/>
</dbReference>
<sequence>MTTALECDDTTHYTVESNGKVMKCTACRVCYPGYEPRVPCGKIIGASVSVGDCDPCKNGTYSPKKDVKACQDCHHKKCFDHQVVEGTCTDKNDKSRCTDKCEEGYSMNNEGTVCEDNLARQNETKTLATKTTSNNSPTSRTTTRNTTNLVILENQTYIKESKLAPGAIAGIVCAVIFVLVIVIVILSVRWYKSRNTEQGDKNDEESPGSSTEMLDKPDAEVEKREAVNFSKMQGNVFSDTEKNDSANTSSTSLDEIKDDVTEPLSQQEECQHNDLLTSDGPHQETTGGFVDPSQSNNVGNDVSGTVMGYTPTNNVLAMPSGPGMQDKPPETVLQDGLPETLIPQRAPAAVTPNYLQVNDPHLTRFDDLSSQIYNEICGTFDAGTAGIGWTDLAGWLDLTVKDVKTIRIVEDKTNQLIQRWAVETENTVARFVAILEKHKMTCLVDKINTELNYN</sequence>
<name>A0A6S7KEE4_PARCT</name>
<comment type="caution">
    <text evidence="11">The sequence shown here is derived from an EMBL/GenBank/DDBJ whole genome shotgun (WGS) entry which is preliminary data.</text>
</comment>
<dbReference type="PANTHER" id="PTHR12120:SF10">
    <property type="entry name" value="TNFR-CYS DOMAIN-CONTAINING PROTEIN"/>
    <property type="match status" value="1"/>
</dbReference>
<keyword evidence="12" id="KW-1185">Reference proteome</keyword>
<dbReference type="Proteomes" id="UP001152795">
    <property type="component" value="Unassembled WGS sequence"/>
</dbReference>
<protein>
    <submittedName>
        <fullName evidence="11">Tumor necrosis factor receptor superfamily member 6</fullName>
    </submittedName>
</protein>
<evidence type="ECO:0000256" key="2">
    <source>
        <dbReference type="ARBA" id="ARBA00022692"/>
    </source>
</evidence>
<keyword evidence="8" id="KW-0325">Glycoprotein</keyword>
<dbReference type="GO" id="GO:0043123">
    <property type="term" value="P:positive regulation of canonical NF-kappaB signal transduction"/>
    <property type="evidence" value="ECO:0007669"/>
    <property type="project" value="InterPro"/>
</dbReference>
<accession>A0A6S7KEE4</accession>
<evidence type="ECO:0000256" key="1">
    <source>
        <dbReference type="ARBA" id="ARBA00004167"/>
    </source>
</evidence>
<evidence type="ECO:0000256" key="3">
    <source>
        <dbReference type="ARBA" id="ARBA00022737"/>
    </source>
</evidence>
<evidence type="ECO:0000256" key="7">
    <source>
        <dbReference type="ARBA" id="ARBA00023170"/>
    </source>
</evidence>
<dbReference type="PANTHER" id="PTHR12120">
    <property type="entry name" value="TNFR-CYS DOMAIN-CONTAINING PROTEIN"/>
    <property type="match status" value="1"/>
</dbReference>
<keyword evidence="4 10" id="KW-1133">Transmembrane helix</keyword>
<reference evidence="11" key="1">
    <citation type="submission" date="2020-04" db="EMBL/GenBank/DDBJ databases">
        <authorList>
            <person name="Alioto T."/>
            <person name="Alioto T."/>
            <person name="Gomez Garrido J."/>
        </authorList>
    </citation>
    <scope>NUCLEOTIDE SEQUENCE</scope>
    <source>
        <strain evidence="11">A484AB</strain>
    </source>
</reference>